<dbReference type="GO" id="GO:0016810">
    <property type="term" value="F:hydrolase activity, acting on carbon-nitrogen (but not peptide) bonds"/>
    <property type="evidence" value="ECO:0007669"/>
    <property type="project" value="InterPro"/>
</dbReference>
<dbReference type="InterPro" id="IPR011330">
    <property type="entry name" value="Glyco_hydro/deAcase_b/a-brl"/>
</dbReference>
<dbReference type="EMBL" id="CP086239">
    <property type="protein sequence ID" value="WAG62339.1"/>
    <property type="molecule type" value="Genomic_DNA"/>
</dbReference>
<keyword evidence="1" id="KW-1133">Transmembrane helix</keyword>
<dbReference type="InterPro" id="IPR002509">
    <property type="entry name" value="NODB_dom"/>
</dbReference>
<evidence type="ECO:0000256" key="1">
    <source>
        <dbReference type="SAM" id="Phobius"/>
    </source>
</evidence>
<dbReference type="Proteomes" id="UP001164733">
    <property type="component" value="Chromosome"/>
</dbReference>
<dbReference type="Gene3D" id="3.20.20.370">
    <property type="entry name" value="Glycoside hydrolase/deacetylase"/>
    <property type="match status" value="1"/>
</dbReference>
<dbReference type="PANTHER" id="PTHR10587">
    <property type="entry name" value="GLYCOSYL TRANSFERASE-RELATED"/>
    <property type="match status" value="1"/>
</dbReference>
<accession>A0AA47ELB7</accession>
<dbReference type="GO" id="GO:0005975">
    <property type="term" value="P:carbohydrate metabolic process"/>
    <property type="evidence" value="ECO:0007669"/>
    <property type="project" value="InterPro"/>
</dbReference>
<sequence length="281" mass="31824">MINIEKRKKRRIRIIKRRRFGLIISVIVVLSCLIFYINSNSKVKKVLPANAENSLKKSVVTPKKVTLKPKLKPPTADFYKHIYKSDGHKVAYLTFDDGPSDNNTPVILKTLDKYNIKATFFIVGNMAIKYPDLVKKELTAGHSIGNHSYSHNYNYIYSNTNTFISDINKCDTILKSILGSNFSTKLVRFPGGSFGGKLKPFRESLNSAGYNYVDWNDLTGDAEGQNIPVSKLLSNLKENTEGKDHVVILMHDFFTKSTTAQALPQVIEYLKSQKYSFKTLN</sequence>
<dbReference type="SUPFAM" id="SSF88713">
    <property type="entry name" value="Glycoside hydrolase/deacetylase"/>
    <property type="match status" value="1"/>
</dbReference>
<keyword evidence="1" id="KW-0472">Membrane</keyword>
<gene>
    <name evidence="3" type="ORF">LL038_08900</name>
</gene>
<dbReference type="PROSITE" id="PS51257">
    <property type="entry name" value="PROKAR_LIPOPROTEIN"/>
    <property type="match status" value="1"/>
</dbReference>
<dbReference type="RefSeq" id="WP_268056033.1">
    <property type="nucleotide sequence ID" value="NZ_CP086239.1"/>
</dbReference>
<protein>
    <submittedName>
        <fullName evidence="3">Polysaccharide deacetylase</fullName>
    </submittedName>
</protein>
<dbReference type="Pfam" id="PF01522">
    <property type="entry name" value="Polysacc_deac_1"/>
    <property type="match status" value="1"/>
</dbReference>
<evidence type="ECO:0000259" key="2">
    <source>
        <dbReference type="PROSITE" id="PS51677"/>
    </source>
</evidence>
<evidence type="ECO:0000313" key="3">
    <source>
        <dbReference type="EMBL" id="WAG62339.1"/>
    </source>
</evidence>
<keyword evidence="1" id="KW-0812">Transmembrane</keyword>
<reference evidence="3" key="1">
    <citation type="submission" date="2021-11" db="EMBL/GenBank/DDBJ databases">
        <title>Clostridia strains as spoilage organisms.</title>
        <authorList>
            <person name="Wambui J."/>
            <person name="Stevens M.J.A."/>
            <person name="Stephan R."/>
        </authorList>
    </citation>
    <scope>NUCLEOTIDE SEQUENCE</scope>
    <source>
        <strain evidence="3">CF009</strain>
    </source>
</reference>
<dbReference type="CDD" id="cd10944">
    <property type="entry name" value="CE4_SmPgdA_like"/>
    <property type="match status" value="1"/>
</dbReference>
<dbReference type="PANTHER" id="PTHR10587:SF125">
    <property type="entry name" value="POLYSACCHARIDE DEACETYLASE YHEN-RELATED"/>
    <property type="match status" value="1"/>
</dbReference>
<organism evidence="3 4">
    <name type="scientific">Clostridium estertheticum</name>
    <dbReference type="NCBI Taxonomy" id="238834"/>
    <lineage>
        <taxon>Bacteria</taxon>
        <taxon>Bacillati</taxon>
        <taxon>Bacillota</taxon>
        <taxon>Clostridia</taxon>
        <taxon>Eubacteriales</taxon>
        <taxon>Clostridiaceae</taxon>
        <taxon>Clostridium</taxon>
    </lineage>
</organism>
<dbReference type="AlphaFoldDB" id="A0AA47ELB7"/>
<name>A0AA47ELB7_9CLOT</name>
<feature type="domain" description="NodB homology" evidence="2">
    <location>
        <begin position="89"/>
        <end position="278"/>
    </location>
</feature>
<evidence type="ECO:0000313" key="4">
    <source>
        <dbReference type="Proteomes" id="UP001164733"/>
    </source>
</evidence>
<dbReference type="PROSITE" id="PS51677">
    <property type="entry name" value="NODB"/>
    <property type="match status" value="1"/>
</dbReference>
<dbReference type="InterPro" id="IPR050248">
    <property type="entry name" value="Polysacc_deacetylase_ArnD"/>
</dbReference>
<feature type="transmembrane region" description="Helical" evidence="1">
    <location>
        <begin position="20"/>
        <end position="37"/>
    </location>
</feature>
<proteinExistence type="predicted"/>